<dbReference type="SUPFAM" id="SSF103481">
    <property type="entry name" value="Multidrug resistance efflux transporter EmrE"/>
    <property type="match status" value="1"/>
</dbReference>
<comment type="similarity">
    <text evidence="2 6">Belongs to the drug/metabolite transporter (DMT) superfamily. Plant drug/metabolite exporter (P-DME) (TC 2.A.7.4) family.</text>
</comment>
<dbReference type="GO" id="GO:0022857">
    <property type="term" value="F:transmembrane transporter activity"/>
    <property type="evidence" value="ECO:0007669"/>
    <property type="project" value="InterPro"/>
</dbReference>
<dbReference type="AlphaFoldDB" id="A0A067L2Q3"/>
<keyword evidence="4 6" id="KW-1133">Transmembrane helix</keyword>
<evidence type="ECO:0000256" key="5">
    <source>
        <dbReference type="ARBA" id="ARBA00023136"/>
    </source>
</evidence>
<feature type="transmembrane region" description="Helical" evidence="6">
    <location>
        <begin position="59"/>
        <end position="78"/>
    </location>
</feature>
<keyword evidence="5 6" id="KW-0472">Membrane</keyword>
<accession>A0A067L2Q3</accession>
<dbReference type="Proteomes" id="UP000027138">
    <property type="component" value="Unassembled WGS sequence"/>
</dbReference>
<dbReference type="InterPro" id="IPR037185">
    <property type="entry name" value="EmrE-like"/>
</dbReference>
<gene>
    <name evidence="8" type="ORF">JCGZ_04113</name>
</gene>
<feature type="domain" description="EamA" evidence="7">
    <location>
        <begin position="2"/>
        <end position="103"/>
    </location>
</feature>
<comment type="caution">
    <text evidence="6">Lacks conserved residue(s) required for the propagation of feature annotation.</text>
</comment>
<evidence type="ECO:0000313" key="9">
    <source>
        <dbReference type="Proteomes" id="UP000027138"/>
    </source>
</evidence>
<reference evidence="8 9" key="1">
    <citation type="journal article" date="2014" name="PLoS ONE">
        <title>Global Analysis of Gene Expression Profiles in Physic Nut (Jatropha curcas L.) Seedlings Exposed to Salt Stress.</title>
        <authorList>
            <person name="Zhang L."/>
            <person name="Zhang C."/>
            <person name="Wu P."/>
            <person name="Chen Y."/>
            <person name="Li M."/>
            <person name="Jiang H."/>
            <person name="Wu G."/>
        </authorList>
    </citation>
    <scope>NUCLEOTIDE SEQUENCE [LARGE SCALE GENOMIC DNA]</scope>
    <source>
        <strain evidence="9">cv. GZQX0401</strain>
        <tissue evidence="8">Young leaves</tissue>
    </source>
</reference>
<evidence type="ECO:0000256" key="3">
    <source>
        <dbReference type="ARBA" id="ARBA00022692"/>
    </source>
</evidence>
<feature type="transmembrane region" description="Helical" evidence="6">
    <location>
        <begin position="28"/>
        <end position="47"/>
    </location>
</feature>
<comment type="subcellular location">
    <subcellularLocation>
        <location evidence="1 6">Membrane</location>
        <topology evidence="1 6">Multi-pass membrane protein</topology>
    </subcellularLocation>
</comment>
<keyword evidence="3 6" id="KW-0812">Transmembrane</keyword>
<name>A0A067L2Q3_JATCU</name>
<evidence type="ECO:0000313" key="8">
    <source>
        <dbReference type="EMBL" id="KDP38760.1"/>
    </source>
</evidence>
<keyword evidence="9" id="KW-1185">Reference proteome</keyword>
<dbReference type="InterPro" id="IPR030184">
    <property type="entry name" value="WAT1-related"/>
</dbReference>
<dbReference type="Pfam" id="PF00892">
    <property type="entry name" value="EamA"/>
    <property type="match status" value="1"/>
</dbReference>
<evidence type="ECO:0000256" key="2">
    <source>
        <dbReference type="ARBA" id="ARBA00007635"/>
    </source>
</evidence>
<organism evidence="8 9">
    <name type="scientific">Jatropha curcas</name>
    <name type="common">Barbados nut</name>
    <dbReference type="NCBI Taxonomy" id="180498"/>
    <lineage>
        <taxon>Eukaryota</taxon>
        <taxon>Viridiplantae</taxon>
        <taxon>Streptophyta</taxon>
        <taxon>Embryophyta</taxon>
        <taxon>Tracheophyta</taxon>
        <taxon>Spermatophyta</taxon>
        <taxon>Magnoliopsida</taxon>
        <taxon>eudicotyledons</taxon>
        <taxon>Gunneridae</taxon>
        <taxon>Pentapetalae</taxon>
        <taxon>rosids</taxon>
        <taxon>fabids</taxon>
        <taxon>Malpighiales</taxon>
        <taxon>Euphorbiaceae</taxon>
        <taxon>Crotonoideae</taxon>
        <taxon>Jatropheae</taxon>
        <taxon>Jatropha</taxon>
    </lineage>
</organism>
<sequence length="160" mass="17918">MCFLATIQSAILAIFLERDISAWKLHSYLELSCCLFAGIVASALSFFAQAWCVSQRGPLFTAMFNPLCTVIVTVFAALFLHEEIYIGSLLGGVGVIIGLYILLWGKAKDFRKNGEEVDPKLGIDQMQNANTLIDEKCKADLEEPLLFDESYYIDENRVHK</sequence>
<evidence type="ECO:0000259" key="7">
    <source>
        <dbReference type="Pfam" id="PF00892"/>
    </source>
</evidence>
<dbReference type="PANTHER" id="PTHR31218">
    <property type="entry name" value="WAT1-RELATED PROTEIN"/>
    <property type="match status" value="1"/>
</dbReference>
<evidence type="ECO:0000256" key="4">
    <source>
        <dbReference type="ARBA" id="ARBA00022989"/>
    </source>
</evidence>
<dbReference type="InterPro" id="IPR000620">
    <property type="entry name" value="EamA_dom"/>
</dbReference>
<dbReference type="EMBL" id="KK914358">
    <property type="protein sequence ID" value="KDP38760.1"/>
    <property type="molecule type" value="Genomic_DNA"/>
</dbReference>
<protein>
    <recommendedName>
        <fullName evidence="6">WAT1-related protein</fullName>
    </recommendedName>
</protein>
<evidence type="ECO:0000256" key="6">
    <source>
        <dbReference type="RuleBase" id="RU363077"/>
    </source>
</evidence>
<evidence type="ECO:0000256" key="1">
    <source>
        <dbReference type="ARBA" id="ARBA00004141"/>
    </source>
</evidence>
<feature type="transmembrane region" description="Helical" evidence="6">
    <location>
        <begin position="84"/>
        <end position="103"/>
    </location>
</feature>
<proteinExistence type="inferred from homology"/>
<dbReference type="GO" id="GO:0016020">
    <property type="term" value="C:membrane"/>
    <property type="evidence" value="ECO:0007669"/>
    <property type="project" value="UniProtKB-SubCell"/>
</dbReference>
<dbReference type="OrthoDB" id="1728340at2759"/>